<dbReference type="RefSeq" id="WP_368504196.1">
    <property type="nucleotide sequence ID" value="NZ_CP162551.1"/>
</dbReference>
<organism evidence="2">
    <name type="scientific">Alkalihalophilus sp. As8PL</name>
    <dbReference type="NCBI Taxonomy" id="3237103"/>
    <lineage>
        <taxon>Bacteria</taxon>
        <taxon>Bacillati</taxon>
        <taxon>Bacillota</taxon>
        <taxon>Bacilli</taxon>
        <taxon>Bacillales</taxon>
        <taxon>Bacillaceae</taxon>
        <taxon>Alkalihalophilus</taxon>
    </lineage>
</organism>
<dbReference type="AlphaFoldDB" id="A0AB39BTZ7"/>
<dbReference type="InterPro" id="IPR052018">
    <property type="entry name" value="PHP_domain"/>
</dbReference>
<dbReference type="GO" id="GO:0035312">
    <property type="term" value="F:5'-3' DNA exonuclease activity"/>
    <property type="evidence" value="ECO:0007669"/>
    <property type="project" value="TreeGrafter"/>
</dbReference>
<proteinExistence type="predicted"/>
<dbReference type="CDD" id="cd07438">
    <property type="entry name" value="PHP_HisPPase_AMP"/>
    <property type="match status" value="1"/>
</dbReference>
<dbReference type="Pfam" id="PF02811">
    <property type="entry name" value="PHP"/>
    <property type="match status" value="1"/>
</dbReference>
<dbReference type="PANTHER" id="PTHR42924:SF3">
    <property type="entry name" value="POLYMERASE_HISTIDINOL PHOSPHATASE N-TERMINAL DOMAIN-CONTAINING PROTEIN"/>
    <property type="match status" value="1"/>
</dbReference>
<sequence>MAINKDSDLHMHSTASDGNYSPDDLMKKCYEVGLKIVALTDHDTVQGVPKAIEVGRSLGLTVIPGIELSTKIHGRSVHILGYGMDYENHEMLAFLSEQQQYRSERLNQMINKLSQSGVQLSRADVLKHVDGGSIGRPHVAKAMIDAGYVNSVSEAFDQFLAEGKPGFVEKQKEMTVKEAIDFIHRYNGVAVVAHADYYGLDEEIELWVREWGLDGIEVFHRDHNAETVQRYLTLVNQIEANTGAELLLTGGSDFHDEEYGRVPEPLGVTRLADQYAEILLQRISKSDS</sequence>
<dbReference type="PANTHER" id="PTHR42924">
    <property type="entry name" value="EXONUCLEASE"/>
    <property type="match status" value="1"/>
</dbReference>
<protein>
    <submittedName>
        <fullName evidence="2">PHP domain-containing protein</fullName>
    </submittedName>
</protein>
<evidence type="ECO:0000313" key="2">
    <source>
        <dbReference type="EMBL" id="XDI36816.1"/>
    </source>
</evidence>
<dbReference type="GO" id="GO:0004534">
    <property type="term" value="F:5'-3' RNA exonuclease activity"/>
    <property type="evidence" value="ECO:0007669"/>
    <property type="project" value="TreeGrafter"/>
</dbReference>
<feature type="domain" description="Polymerase/histidinol phosphatase N-terminal" evidence="1">
    <location>
        <begin position="7"/>
        <end position="72"/>
    </location>
</feature>
<dbReference type="InterPro" id="IPR003141">
    <property type="entry name" value="Pol/His_phosphatase_N"/>
</dbReference>
<dbReference type="SUPFAM" id="SSF89550">
    <property type="entry name" value="PHP domain-like"/>
    <property type="match status" value="1"/>
</dbReference>
<dbReference type="InterPro" id="IPR016195">
    <property type="entry name" value="Pol/histidinol_Pase-like"/>
</dbReference>
<name>A0AB39BTZ7_9BACI</name>
<dbReference type="SMART" id="SM00481">
    <property type="entry name" value="POLIIIAc"/>
    <property type="match status" value="1"/>
</dbReference>
<dbReference type="Gene3D" id="3.20.20.140">
    <property type="entry name" value="Metal-dependent hydrolases"/>
    <property type="match status" value="1"/>
</dbReference>
<dbReference type="Gene3D" id="1.10.150.650">
    <property type="match status" value="1"/>
</dbReference>
<dbReference type="EMBL" id="CP162551">
    <property type="protein sequence ID" value="XDI36816.1"/>
    <property type="molecule type" value="Genomic_DNA"/>
</dbReference>
<dbReference type="InterPro" id="IPR004013">
    <property type="entry name" value="PHP_dom"/>
</dbReference>
<reference evidence="2" key="1">
    <citation type="submission" date="2024-07" db="EMBL/GenBank/DDBJ databases">
        <title>Identification and characteristics of an arsenic-resistant bacterial isolate, which belongs to a novel species.</title>
        <authorList>
            <person name="Juszczyk A."/>
            <person name="Kowalczyk A."/>
            <person name="Was K."/>
            <person name="Kosowicz W."/>
            <person name="Budzyn A."/>
            <person name="Latowski D."/>
        </authorList>
    </citation>
    <scope>NUCLEOTIDE SEQUENCE</scope>
    <source>
        <strain evidence="2">As8PL</strain>
    </source>
</reference>
<evidence type="ECO:0000259" key="1">
    <source>
        <dbReference type="SMART" id="SM00481"/>
    </source>
</evidence>
<accession>A0AB39BTZ7</accession>
<gene>
    <name evidence="2" type="ORF">AB3N04_19420</name>
</gene>